<evidence type="ECO:0000313" key="2">
    <source>
        <dbReference type="EMBL" id="CAK9003178.1"/>
    </source>
</evidence>
<keyword evidence="3" id="KW-1185">Reference proteome</keyword>
<proteinExistence type="predicted"/>
<name>A0ABP0ILL7_9DINO</name>
<evidence type="ECO:0000313" key="3">
    <source>
        <dbReference type="Proteomes" id="UP001642464"/>
    </source>
</evidence>
<comment type="caution">
    <text evidence="2">The sequence shown here is derived from an EMBL/GenBank/DDBJ whole genome shotgun (WGS) entry which is preliminary data.</text>
</comment>
<dbReference type="EMBL" id="CAXAMM010004324">
    <property type="protein sequence ID" value="CAK9003178.1"/>
    <property type="molecule type" value="Genomic_DNA"/>
</dbReference>
<accession>A0ABP0ILL7</accession>
<evidence type="ECO:0000256" key="1">
    <source>
        <dbReference type="SAM" id="MobiDB-lite"/>
    </source>
</evidence>
<feature type="compositionally biased region" description="Basic and acidic residues" evidence="1">
    <location>
        <begin position="100"/>
        <end position="112"/>
    </location>
</feature>
<reference evidence="2 3" key="1">
    <citation type="submission" date="2024-02" db="EMBL/GenBank/DDBJ databases">
        <authorList>
            <person name="Chen Y."/>
            <person name="Shah S."/>
            <person name="Dougan E. K."/>
            <person name="Thang M."/>
            <person name="Chan C."/>
        </authorList>
    </citation>
    <scope>NUCLEOTIDE SEQUENCE [LARGE SCALE GENOMIC DNA]</scope>
</reference>
<organism evidence="2 3">
    <name type="scientific">Durusdinium trenchii</name>
    <dbReference type="NCBI Taxonomy" id="1381693"/>
    <lineage>
        <taxon>Eukaryota</taxon>
        <taxon>Sar</taxon>
        <taxon>Alveolata</taxon>
        <taxon>Dinophyceae</taxon>
        <taxon>Suessiales</taxon>
        <taxon>Symbiodiniaceae</taxon>
        <taxon>Durusdinium</taxon>
    </lineage>
</organism>
<dbReference type="Proteomes" id="UP001642464">
    <property type="component" value="Unassembled WGS sequence"/>
</dbReference>
<sequence>MVQPMTGAVPELACAGNVGEHDIPWVTDDEGMYERPMPAMPPLVVALQAQWNRNQPNEGDAKHPYCIKPCNKGEKCSRIPNCKYCHHPDHQQSRSRGQKRRDSIIKKEREGDEDYQKLKDAVHRLFQKAKGHGKEDPMLMKAVKRIGDECLLMKNRKKTTEYKDKAPEKWLLGRLAHLNEKDNRSKIQDMIEAAILELNERST</sequence>
<feature type="region of interest" description="Disordered" evidence="1">
    <location>
        <begin position="87"/>
        <end position="112"/>
    </location>
</feature>
<gene>
    <name evidence="2" type="ORF">SCF082_LOCUS7626</name>
</gene>
<protein>
    <submittedName>
        <fullName evidence="2">Titin</fullName>
    </submittedName>
</protein>